<accession>A0ABR8XGU7</accession>
<dbReference type="EMBL" id="JACSQA010000040">
    <property type="protein sequence ID" value="MBD8028453.1"/>
    <property type="molecule type" value="Genomic_DNA"/>
</dbReference>
<reference evidence="1 2" key="1">
    <citation type="submission" date="2020-08" db="EMBL/GenBank/DDBJ databases">
        <title>A Genomic Blueprint of the Chicken Gut Microbiome.</title>
        <authorList>
            <person name="Gilroy R."/>
            <person name="Ravi A."/>
            <person name="Getino M."/>
            <person name="Pursley I."/>
            <person name="Horton D.L."/>
            <person name="Alikhan N.-F."/>
            <person name="Baker D."/>
            <person name="Gharbi K."/>
            <person name="Hall N."/>
            <person name="Watson M."/>
            <person name="Adriaenssens E.M."/>
            <person name="Foster-Nyarko E."/>
            <person name="Jarju S."/>
            <person name="Secka A."/>
            <person name="Antonio M."/>
            <person name="Oren A."/>
            <person name="Chaudhuri R."/>
            <person name="La Ragione R.M."/>
            <person name="Hildebrand F."/>
            <person name="Pallen M.J."/>
        </authorList>
    </citation>
    <scope>NUCLEOTIDE SEQUENCE [LARGE SCALE GENOMIC DNA]</scope>
    <source>
        <strain evidence="1 2">Re31</strain>
    </source>
</reference>
<comment type="caution">
    <text evidence="1">The sequence shown here is derived from an EMBL/GenBank/DDBJ whole genome shotgun (WGS) entry which is preliminary data.</text>
</comment>
<gene>
    <name evidence="1" type="ORF">H9636_17585</name>
</gene>
<dbReference type="RefSeq" id="WP_191708859.1">
    <property type="nucleotide sequence ID" value="NZ_JACSQA010000040.1"/>
</dbReference>
<sequence>MSSNISKEHYQLFNEIQNFFYNEMTVNLSDQEVEKLLVFIQETVSPYLYNSILYDVFRIIEKQCEHIEEEVLNLEKSQKHGKYHYN</sequence>
<evidence type="ECO:0000313" key="1">
    <source>
        <dbReference type="EMBL" id="MBD8028453.1"/>
    </source>
</evidence>
<dbReference type="InterPro" id="IPR018680">
    <property type="entry name" value="DUF2164"/>
</dbReference>
<proteinExistence type="predicted"/>
<dbReference type="Pfam" id="PF09932">
    <property type="entry name" value="DUF2164"/>
    <property type="match status" value="1"/>
</dbReference>
<evidence type="ECO:0000313" key="2">
    <source>
        <dbReference type="Proteomes" id="UP000640930"/>
    </source>
</evidence>
<dbReference type="Proteomes" id="UP000640930">
    <property type="component" value="Unassembled WGS sequence"/>
</dbReference>
<keyword evidence="2" id="KW-1185">Reference proteome</keyword>
<name>A0ABR8XGU7_9BACL</name>
<organism evidence="1 2">
    <name type="scientific">Ureibacillus galli</name>
    <dbReference type="NCBI Taxonomy" id="2762222"/>
    <lineage>
        <taxon>Bacteria</taxon>
        <taxon>Bacillati</taxon>
        <taxon>Bacillota</taxon>
        <taxon>Bacilli</taxon>
        <taxon>Bacillales</taxon>
        <taxon>Caryophanaceae</taxon>
        <taxon>Ureibacillus</taxon>
    </lineage>
</organism>
<protein>
    <submittedName>
        <fullName evidence="1">DUF2164 family protein</fullName>
    </submittedName>
</protein>